<keyword evidence="2" id="KW-0732">Signal</keyword>
<sequence length="129" mass="14338">MRIKCIPLLGGFSLFTSATAEIAIKPTTYHPERSDENIKMRFSKILQITIEDHEQGTAQKIMEAMKPLDEPRKAVFKSHETNIVDNPEEPSQLGNTIKVLESQQQTPTDEKSTLQAETSTGSCRFGCAG</sequence>
<evidence type="ECO:0000256" key="1">
    <source>
        <dbReference type="SAM" id="MobiDB-lite"/>
    </source>
</evidence>
<protein>
    <submittedName>
        <fullName evidence="3">Uncharacterized protein</fullName>
    </submittedName>
</protein>
<dbReference type="EMBL" id="KK088413">
    <property type="protein sequence ID" value="EYE98654.1"/>
    <property type="molecule type" value="Genomic_DNA"/>
</dbReference>
<evidence type="ECO:0000256" key="2">
    <source>
        <dbReference type="SAM" id="SignalP"/>
    </source>
</evidence>
<gene>
    <name evidence="3" type="ORF">EURHEDRAFT_408993</name>
</gene>
<feature type="region of interest" description="Disordered" evidence="1">
    <location>
        <begin position="102"/>
        <end position="129"/>
    </location>
</feature>
<reference evidence="4" key="1">
    <citation type="journal article" date="2014" name="Nat. Commun.">
        <title>Genomic adaptations of the halophilic Dead Sea filamentous fungus Eurotium rubrum.</title>
        <authorList>
            <person name="Kis-Papo T."/>
            <person name="Weig A.R."/>
            <person name="Riley R."/>
            <person name="Persoh D."/>
            <person name="Salamov A."/>
            <person name="Sun H."/>
            <person name="Lipzen A."/>
            <person name="Wasser S.P."/>
            <person name="Rambold G."/>
            <person name="Grigoriev I.V."/>
            <person name="Nevo E."/>
        </authorList>
    </citation>
    <scope>NUCLEOTIDE SEQUENCE [LARGE SCALE GENOMIC DNA]</scope>
    <source>
        <strain evidence="4">CBS 135680</strain>
    </source>
</reference>
<feature type="signal peptide" evidence="2">
    <location>
        <begin position="1"/>
        <end position="20"/>
    </location>
</feature>
<dbReference type="OrthoDB" id="10451297at2759"/>
<dbReference type="Proteomes" id="UP000019804">
    <property type="component" value="Unassembled WGS sequence"/>
</dbReference>
<organism evidence="3 4">
    <name type="scientific">Aspergillus ruber (strain CBS 135680)</name>
    <dbReference type="NCBI Taxonomy" id="1388766"/>
    <lineage>
        <taxon>Eukaryota</taxon>
        <taxon>Fungi</taxon>
        <taxon>Dikarya</taxon>
        <taxon>Ascomycota</taxon>
        <taxon>Pezizomycotina</taxon>
        <taxon>Eurotiomycetes</taxon>
        <taxon>Eurotiomycetidae</taxon>
        <taxon>Eurotiales</taxon>
        <taxon>Aspergillaceae</taxon>
        <taxon>Aspergillus</taxon>
        <taxon>Aspergillus subgen. Aspergillus</taxon>
    </lineage>
</organism>
<name>A0A017SPX1_ASPRC</name>
<dbReference type="HOGENOM" id="CLU_1948404_0_0_1"/>
<evidence type="ECO:0000313" key="4">
    <source>
        <dbReference type="Proteomes" id="UP000019804"/>
    </source>
</evidence>
<accession>A0A017SPX1</accession>
<evidence type="ECO:0000313" key="3">
    <source>
        <dbReference type="EMBL" id="EYE98654.1"/>
    </source>
</evidence>
<feature type="compositionally biased region" description="Polar residues" evidence="1">
    <location>
        <begin position="102"/>
        <end position="122"/>
    </location>
</feature>
<feature type="chain" id="PRO_5001499743" evidence="2">
    <location>
        <begin position="21"/>
        <end position="129"/>
    </location>
</feature>
<dbReference type="GeneID" id="63696092"/>
<dbReference type="AlphaFoldDB" id="A0A017SPX1"/>
<dbReference type="RefSeq" id="XP_040642342.1">
    <property type="nucleotide sequence ID" value="XM_040780968.1"/>
</dbReference>
<keyword evidence="4" id="KW-1185">Reference proteome</keyword>
<proteinExistence type="predicted"/>